<feature type="chain" id="PRO_5012560300" description="sphingomyelin phosphodiesterase" evidence="6">
    <location>
        <begin position="24"/>
        <end position="384"/>
    </location>
</feature>
<evidence type="ECO:0000313" key="8">
    <source>
        <dbReference type="EMBL" id="PAA51639.1"/>
    </source>
</evidence>
<dbReference type="GO" id="GO:0005576">
    <property type="term" value="C:extracellular region"/>
    <property type="evidence" value="ECO:0007669"/>
    <property type="project" value="InterPro"/>
</dbReference>
<evidence type="ECO:0000313" key="9">
    <source>
        <dbReference type="Proteomes" id="UP000215902"/>
    </source>
</evidence>
<evidence type="ECO:0000256" key="3">
    <source>
        <dbReference type="ARBA" id="ARBA00022729"/>
    </source>
</evidence>
<sequence>MATNLAVILVAFCMTSAVTMTAAKQLWIGTSPFCDGQPRDCPIFDKTYIRSDKYGDGKMCLTGSKVLCESKPLPHDLRDSPANEINIASYNVFERPYFITHDGQTERTCHIPRALLSRFPELDVVIFEEAFMGGCWYDNQLVSMRAIMAAYGFPYYTETVGSFLDAYFIINGGVFIASRWPITSSVRMQFADSGHADKFSKKGAVYARINKMGSVYHIVGTHMQAQIGDSYDKIRVKQAIELREFLANMKLPSHEPVLIGGDFNCDLNNNPTNANDVISTGMNAEMPEIIGEVRATFDYLTNDVVEPGNTLLEWLDYVVHSRSHKAPKSASLEADRLTADQDITYCNSAPVQPYYVWPWASTCAKVKTTRHLSDHYPVIARFKF</sequence>
<dbReference type="InterPro" id="IPR036691">
    <property type="entry name" value="Endo/exonu/phosph_ase_sf"/>
</dbReference>
<evidence type="ECO:0000256" key="1">
    <source>
        <dbReference type="ARBA" id="ARBA00006335"/>
    </source>
</evidence>
<proteinExistence type="inferred from homology"/>
<keyword evidence="4" id="KW-0378">Hydrolase</keyword>
<dbReference type="EMBL" id="NIVC01003384">
    <property type="protein sequence ID" value="PAA51639.1"/>
    <property type="molecule type" value="Genomic_DNA"/>
</dbReference>
<evidence type="ECO:0000256" key="6">
    <source>
        <dbReference type="SAM" id="SignalP"/>
    </source>
</evidence>
<keyword evidence="3 6" id="KW-0732">Signal</keyword>
<dbReference type="Gene3D" id="3.60.10.10">
    <property type="entry name" value="Endonuclease/exonuclease/phosphatase"/>
    <property type="match status" value="1"/>
</dbReference>
<dbReference type="InterPro" id="IPR017766">
    <property type="entry name" value="Sphingomyelinase/PLipase_C"/>
</dbReference>
<dbReference type="InterPro" id="IPR005135">
    <property type="entry name" value="Endo/exonuclease/phosphatase"/>
</dbReference>
<organism evidence="8 9">
    <name type="scientific">Macrostomum lignano</name>
    <dbReference type="NCBI Taxonomy" id="282301"/>
    <lineage>
        <taxon>Eukaryota</taxon>
        <taxon>Metazoa</taxon>
        <taxon>Spiralia</taxon>
        <taxon>Lophotrochozoa</taxon>
        <taxon>Platyhelminthes</taxon>
        <taxon>Rhabditophora</taxon>
        <taxon>Macrostomorpha</taxon>
        <taxon>Macrostomida</taxon>
        <taxon>Macrostomidae</taxon>
        <taxon>Macrostomum</taxon>
    </lineage>
</organism>
<evidence type="ECO:0000256" key="4">
    <source>
        <dbReference type="ARBA" id="ARBA00022801"/>
    </source>
</evidence>
<accession>A0A267DST7</accession>
<dbReference type="SUPFAM" id="SSF56219">
    <property type="entry name" value="DNase I-like"/>
    <property type="match status" value="1"/>
</dbReference>
<dbReference type="Proteomes" id="UP000215902">
    <property type="component" value="Unassembled WGS sequence"/>
</dbReference>
<dbReference type="CDD" id="cd09078">
    <property type="entry name" value="nSMase"/>
    <property type="match status" value="1"/>
</dbReference>
<feature type="domain" description="Endonuclease/exonuclease/phosphatase" evidence="7">
    <location>
        <begin position="123"/>
        <end position="332"/>
    </location>
</feature>
<comment type="catalytic activity">
    <reaction evidence="5">
        <text>N-(hexadecanoyl)-sphing-4-enine-1-phosphocholine + H2O = N-hexadecanoylsphing-4-enine + phosphocholine + H(+)</text>
        <dbReference type="Rhea" id="RHEA:45644"/>
        <dbReference type="ChEBI" id="CHEBI:15377"/>
        <dbReference type="ChEBI" id="CHEBI:15378"/>
        <dbReference type="ChEBI" id="CHEBI:72959"/>
        <dbReference type="ChEBI" id="CHEBI:78646"/>
        <dbReference type="ChEBI" id="CHEBI:295975"/>
    </reaction>
    <physiologicalReaction direction="left-to-right" evidence="5">
        <dbReference type="Rhea" id="RHEA:45645"/>
    </physiologicalReaction>
</comment>
<comment type="similarity">
    <text evidence="1">Belongs to the neutral sphingomyelinase family.</text>
</comment>
<dbReference type="AlphaFoldDB" id="A0A267DST7"/>
<dbReference type="Pfam" id="PF03372">
    <property type="entry name" value="Exo_endo_phos"/>
    <property type="match status" value="1"/>
</dbReference>
<dbReference type="InterPro" id="IPR038772">
    <property type="entry name" value="Sph/SMPD2-like"/>
</dbReference>
<dbReference type="GO" id="GO:0004767">
    <property type="term" value="F:sphingomyelin phosphodiesterase activity"/>
    <property type="evidence" value="ECO:0007669"/>
    <property type="project" value="UniProtKB-EC"/>
</dbReference>
<keyword evidence="9" id="KW-1185">Reference proteome</keyword>
<name>A0A267DST7_9PLAT</name>
<gene>
    <name evidence="8" type="ORF">BOX15_Mlig030739g2</name>
</gene>
<dbReference type="PANTHER" id="PTHR16320:SF23">
    <property type="entry name" value="SPHINGOMYELINASE C 1"/>
    <property type="match status" value="1"/>
</dbReference>
<evidence type="ECO:0000256" key="2">
    <source>
        <dbReference type="ARBA" id="ARBA00012369"/>
    </source>
</evidence>
<feature type="signal peptide" evidence="6">
    <location>
        <begin position="1"/>
        <end position="23"/>
    </location>
</feature>
<reference evidence="8 9" key="1">
    <citation type="submission" date="2017-06" db="EMBL/GenBank/DDBJ databases">
        <title>A platform for efficient transgenesis in Macrostomum lignano, a flatworm model organism for stem cell research.</title>
        <authorList>
            <person name="Berezikov E."/>
        </authorList>
    </citation>
    <scope>NUCLEOTIDE SEQUENCE [LARGE SCALE GENOMIC DNA]</scope>
    <source>
        <strain evidence="8">DV1</strain>
        <tissue evidence="8">Whole organism</tissue>
    </source>
</reference>
<dbReference type="EC" id="3.1.4.12" evidence="2"/>
<comment type="caution">
    <text evidence="8">The sequence shown here is derived from an EMBL/GenBank/DDBJ whole genome shotgun (WGS) entry which is preliminary data.</text>
</comment>
<dbReference type="OrthoDB" id="10010057at2759"/>
<dbReference type="PANTHER" id="PTHR16320">
    <property type="entry name" value="SPHINGOMYELINASE FAMILY MEMBER"/>
    <property type="match status" value="1"/>
</dbReference>
<protein>
    <recommendedName>
        <fullName evidence="2">sphingomyelin phosphodiesterase</fullName>
        <ecNumber evidence="2">3.1.4.12</ecNumber>
    </recommendedName>
</protein>
<evidence type="ECO:0000256" key="5">
    <source>
        <dbReference type="ARBA" id="ARBA00049371"/>
    </source>
</evidence>
<evidence type="ECO:0000259" key="7">
    <source>
        <dbReference type="Pfam" id="PF03372"/>
    </source>
</evidence>